<feature type="transmembrane region" description="Helical" evidence="6">
    <location>
        <begin position="39"/>
        <end position="60"/>
    </location>
</feature>
<dbReference type="AlphaFoldDB" id="A0A382EGL0"/>
<evidence type="ECO:0000256" key="4">
    <source>
        <dbReference type="ARBA" id="ARBA00022989"/>
    </source>
</evidence>
<dbReference type="EMBL" id="UINC01044421">
    <property type="protein sequence ID" value="SVB49868.1"/>
    <property type="molecule type" value="Genomic_DNA"/>
</dbReference>
<keyword evidence="3 6" id="KW-0812">Transmembrane</keyword>
<feature type="transmembrane region" description="Helical" evidence="6">
    <location>
        <begin position="95"/>
        <end position="113"/>
    </location>
</feature>
<evidence type="ECO:0000256" key="1">
    <source>
        <dbReference type="ARBA" id="ARBA00004651"/>
    </source>
</evidence>
<evidence type="ECO:0000256" key="2">
    <source>
        <dbReference type="ARBA" id="ARBA00022475"/>
    </source>
</evidence>
<evidence type="ECO:0000256" key="6">
    <source>
        <dbReference type="SAM" id="Phobius"/>
    </source>
</evidence>
<evidence type="ECO:0000256" key="5">
    <source>
        <dbReference type="ARBA" id="ARBA00023136"/>
    </source>
</evidence>
<dbReference type="InterPro" id="IPR051907">
    <property type="entry name" value="DoxX-like_oxidoreductase"/>
</dbReference>
<keyword evidence="4 6" id="KW-1133">Transmembrane helix</keyword>
<evidence type="ECO:0000313" key="7">
    <source>
        <dbReference type="EMBL" id="SVB49868.1"/>
    </source>
</evidence>
<dbReference type="PANTHER" id="PTHR33452">
    <property type="entry name" value="OXIDOREDUCTASE CATD-RELATED"/>
    <property type="match status" value="1"/>
</dbReference>
<keyword evidence="5 6" id="KW-0472">Membrane</keyword>
<protein>
    <recommendedName>
        <fullName evidence="8">DoxX family protein</fullName>
    </recommendedName>
</protein>
<dbReference type="GO" id="GO:0005886">
    <property type="term" value="C:plasma membrane"/>
    <property type="evidence" value="ECO:0007669"/>
    <property type="project" value="UniProtKB-SubCell"/>
</dbReference>
<proteinExistence type="predicted"/>
<sequence length="127" mass="14553">MHVVEVIGRIFLSALFLFNGIAKIFYYEGTIEYMENFGVPGYLIIRAIIIEIFFPLLLIIGYKTRLSAIVLASFTILLAVIFHTDFSNQMQLTQFLKNFAIAGGFIIIFVYGSNKYSIDYMLKSKQK</sequence>
<reference evidence="7" key="1">
    <citation type="submission" date="2018-05" db="EMBL/GenBank/DDBJ databases">
        <authorList>
            <person name="Lanie J.A."/>
            <person name="Ng W.-L."/>
            <person name="Kazmierczak K.M."/>
            <person name="Andrzejewski T.M."/>
            <person name="Davidsen T.M."/>
            <person name="Wayne K.J."/>
            <person name="Tettelin H."/>
            <person name="Glass J.I."/>
            <person name="Rusch D."/>
            <person name="Podicherti R."/>
            <person name="Tsui H.-C.T."/>
            <person name="Winkler M.E."/>
        </authorList>
    </citation>
    <scope>NUCLEOTIDE SEQUENCE</scope>
</reference>
<feature type="transmembrane region" description="Helical" evidence="6">
    <location>
        <begin position="66"/>
        <end position="83"/>
    </location>
</feature>
<keyword evidence="2" id="KW-1003">Cell membrane</keyword>
<dbReference type="InterPro" id="IPR032808">
    <property type="entry name" value="DoxX"/>
</dbReference>
<dbReference type="PANTHER" id="PTHR33452:SF1">
    <property type="entry name" value="INNER MEMBRANE PROTEIN YPHA-RELATED"/>
    <property type="match status" value="1"/>
</dbReference>
<feature type="transmembrane region" description="Helical" evidence="6">
    <location>
        <begin position="6"/>
        <end position="27"/>
    </location>
</feature>
<comment type="subcellular location">
    <subcellularLocation>
        <location evidence="1">Cell membrane</location>
        <topology evidence="1">Multi-pass membrane protein</topology>
    </subcellularLocation>
</comment>
<organism evidence="7">
    <name type="scientific">marine metagenome</name>
    <dbReference type="NCBI Taxonomy" id="408172"/>
    <lineage>
        <taxon>unclassified sequences</taxon>
        <taxon>metagenomes</taxon>
        <taxon>ecological metagenomes</taxon>
    </lineage>
</organism>
<accession>A0A382EGL0</accession>
<evidence type="ECO:0008006" key="8">
    <source>
        <dbReference type="Google" id="ProtNLM"/>
    </source>
</evidence>
<evidence type="ECO:0000256" key="3">
    <source>
        <dbReference type="ARBA" id="ARBA00022692"/>
    </source>
</evidence>
<gene>
    <name evidence="7" type="ORF">METZ01_LOCUS202722</name>
</gene>
<name>A0A382EGL0_9ZZZZ</name>
<dbReference type="Pfam" id="PF07681">
    <property type="entry name" value="DoxX"/>
    <property type="match status" value="1"/>
</dbReference>